<proteinExistence type="predicted"/>
<comment type="caution">
    <text evidence="1">The sequence shown here is derived from an EMBL/GenBank/DDBJ whole genome shotgun (WGS) entry which is preliminary data.</text>
</comment>
<dbReference type="Proteomes" id="UP000801492">
    <property type="component" value="Unassembled WGS sequence"/>
</dbReference>
<evidence type="ECO:0000313" key="2">
    <source>
        <dbReference type="Proteomes" id="UP000801492"/>
    </source>
</evidence>
<gene>
    <name evidence="1" type="ORF">ILUMI_16603</name>
</gene>
<accession>A0A8K0CU19</accession>
<dbReference type="EMBL" id="VTPC01065329">
    <property type="protein sequence ID" value="KAF2889570.1"/>
    <property type="molecule type" value="Genomic_DNA"/>
</dbReference>
<organism evidence="1 2">
    <name type="scientific">Ignelater luminosus</name>
    <name type="common">Cucubano</name>
    <name type="synonym">Pyrophorus luminosus</name>
    <dbReference type="NCBI Taxonomy" id="2038154"/>
    <lineage>
        <taxon>Eukaryota</taxon>
        <taxon>Metazoa</taxon>
        <taxon>Ecdysozoa</taxon>
        <taxon>Arthropoda</taxon>
        <taxon>Hexapoda</taxon>
        <taxon>Insecta</taxon>
        <taxon>Pterygota</taxon>
        <taxon>Neoptera</taxon>
        <taxon>Endopterygota</taxon>
        <taxon>Coleoptera</taxon>
        <taxon>Polyphaga</taxon>
        <taxon>Elateriformia</taxon>
        <taxon>Elateroidea</taxon>
        <taxon>Elateridae</taxon>
        <taxon>Agrypninae</taxon>
        <taxon>Pyrophorini</taxon>
        <taxon>Ignelater</taxon>
    </lineage>
</organism>
<dbReference type="OrthoDB" id="8197232at2759"/>
<keyword evidence="2" id="KW-1185">Reference proteome</keyword>
<reference evidence="1" key="1">
    <citation type="submission" date="2019-08" db="EMBL/GenBank/DDBJ databases">
        <title>The genome of the North American firefly Photinus pyralis.</title>
        <authorList>
            <consortium name="Photinus pyralis genome working group"/>
            <person name="Fallon T.R."/>
            <person name="Sander Lower S.E."/>
            <person name="Weng J.-K."/>
        </authorList>
    </citation>
    <scope>NUCLEOTIDE SEQUENCE</scope>
    <source>
        <strain evidence="1">TRF0915ILg1</strain>
        <tissue evidence="1">Whole body</tissue>
    </source>
</reference>
<feature type="non-terminal residue" evidence="1">
    <location>
        <position position="95"/>
    </location>
</feature>
<evidence type="ECO:0000313" key="1">
    <source>
        <dbReference type="EMBL" id="KAF2889570.1"/>
    </source>
</evidence>
<name>A0A8K0CU19_IGNLU</name>
<sequence>MKHEATYSIEDTGISDHTVQLMSYEMNDTNKSKVTITEIKDVVNAIQNKPSTGIDEVPISLVKECLEEFAMCFLLLINKSMELGQFPSQLKTALI</sequence>
<protein>
    <submittedName>
        <fullName evidence="1">Uncharacterized protein</fullName>
    </submittedName>
</protein>
<dbReference type="AlphaFoldDB" id="A0A8K0CU19"/>